<evidence type="ECO:0000313" key="6">
    <source>
        <dbReference type="Proteomes" id="UP001147830"/>
    </source>
</evidence>
<dbReference type="HAMAP" id="MF_00688">
    <property type="entry name" value="Leu_Phe_trans"/>
    <property type="match status" value="1"/>
</dbReference>
<evidence type="ECO:0000256" key="1">
    <source>
        <dbReference type="ARBA" id="ARBA00022490"/>
    </source>
</evidence>
<dbReference type="GO" id="GO:0005737">
    <property type="term" value="C:cytoplasm"/>
    <property type="evidence" value="ECO:0007669"/>
    <property type="project" value="UniProtKB-SubCell"/>
</dbReference>
<dbReference type="RefSeq" id="WP_260976561.1">
    <property type="nucleotide sequence ID" value="NZ_JAOANI010000019.1"/>
</dbReference>
<evidence type="ECO:0000313" key="5">
    <source>
        <dbReference type="EMBL" id="MCT7359700.1"/>
    </source>
</evidence>
<sequence length="231" mass="25460">MIDWLDEVLPPVFPATSKALTEPNGLLAAGGQVSPLWADSAYRKGIFPWNDPSEARLWWSPAPRAVITPESFHLPRTVRKLLRRETLNISTNMAFDAVIQACAQPRDYESGTWISDEIIDCYSRLQRAGRAFSVECWSSDGDLCGGFYGLTIGSAVFGESMFSRRSNASKLAFATAAPVLFNAGVRLIDCQMKTDHLGQFGLIELDRTAFESALRDATGHTLQLTLPGWLS</sequence>
<dbReference type="SUPFAM" id="SSF55729">
    <property type="entry name" value="Acyl-CoA N-acyltransferases (Nat)"/>
    <property type="match status" value="1"/>
</dbReference>
<dbReference type="GO" id="GO:0008914">
    <property type="term" value="F:leucyl-tRNA--protein transferase activity"/>
    <property type="evidence" value="ECO:0007669"/>
    <property type="project" value="UniProtKB-UniRule"/>
</dbReference>
<dbReference type="Gene3D" id="3.40.630.70">
    <property type="entry name" value="Leucyl/phenylalanyl-tRNA-protein transferase, C-terminal domain"/>
    <property type="match status" value="1"/>
</dbReference>
<dbReference type="EMBL" id="JAOANI010000019">
    <property type="protein sequence ID" value="MCT7359700.1"/>
    <property type="molecule type" value="Genomic_DNA"/>
</dbReference>
<dbReference type="InterPro" id="IPR042221">
    <property type="entry name" value="Leu/Phe-tRNA_Trfase_N"/>
</dbReference>
<dbReference type="Gene3D" id="3.30.70.3550">
    <property type="entry name" value="Leucyl/phenylalanyl-tRNA-protein transferase, N-terminal domain"/>
    <property type="match status" value="1"/>
</dbReference>
<dbReference type="EC" id="2.3.2.6" evidence="4"/>
<proteinExistence type="inferred from homology"/>
<keyword evidence="6" id="KW-1185">Reference proteome</keyword>
<dbReference type="AlphaFoldDB" id="A0A9X2WG46"/>
<comment type="similarity">
    <text evidence="4">Belongs to the L/F-transferase family.</text>
</comment>
<reference evidence="5" key="2">
    <citation type="submission" date="2022-08" db="EMBL/GenBank/DDBJ databases">
        <authorList>
            <person name="Dong C."/>
        </authorList>
    </citation>
    <scope>NUCLEOTIDE SEQUENCE</scope>
    <source>
        <strain evidence="5">59MF3M-4</strain>
    </source>
</reference>
<dbReference type="PANTHER" id="PTHR30098:SF2">
    <property type="entry name" value="LEUCYL_PHENYLALANYL-TRNA--PROTEIN TRANSFERASE"/>
    <property type="match status" value="1"/>
</dbReference>
<dbReference type="PANTHER" id="PTHR30098">
    <property type="entry name" value="LEUCYL/PHENYLALANYL-TRNA--PROTEIN TRANSFERASE"/>
    <property type="match status" value="1"/>
</dbReference>
<reference evidence="5" key="1">
    <citation type="journal article" date="2022" name="Front. Microbiol.">
        <title>Genome-based taxonomic rearrangement of Oceanobacter-related bacteria including the description of Thalassolituus hydrocarbonoclasticus sp. nov. and Thalassolituus pacificus sp. nov. and emended description of the genus Thalassolituus.</title>
        <authorList>
            <person name="Dong C."/>
            <person name="Wei L."/>
            <person name="Wang J."/>
            <person name="Lai Q."/>
            <person name="Huang Z."/>
            <person name="Shao Z."/>
        </authorList>
    </citation>
    <scope>NUCLEOTIDE SEQUENCE</scope>
    <source>
        <strain evidence="5">59MF3M-4</strain>
    </source>
</reference>
<name>A0A9X2WG46_9GAMM</name>
<comment type="catalytic activity">
    <reaction evidence="4">
        <text>L-phenylalanyl-tRNA(Phe) + an N-terminal L-alpha-aminoacyl-[protein] = an N-terminal L-phenylalanyl-L-alpha-aminoacyl-[protein] + tRNA(Phe)</text>
        <dbReference type="Rhea" id="RHEA:43632"/>
        <dbReference type="Rhea" id="RHEA-COMP:9668"/>
        <dbReference type="Rhea" id="RHEA-COMP:9699"/>
        <dbReference type="Rhea" id="RHEA-COMP:10636"/>
        <dbReference type="Rhea" id="RHEA-COMP:10637"/>
        <dbReference type="ChEBI" id="CHEBI:78442"/>
        <dbReference type="ChEBI" id="CHEBI:78531"/>
        <dbReference type="ChEBI" id="CHEBI:78597"/>
        <dbReference type="ChEBI" id="CHEBI:83561"/>
        <dbReference type="EC" id="2.3.2.6"/>
    </reaction>
</comment>
<comment type="catalytic activity">
    <reaction evidence="4">
        <text>N-terminal L-lysyl-[protein] + L-leucyl-tRNA(Leu) = N-terminal L-leucyl-L-lysyl-[protein] + tRNA(Leu) + H(+)</text>
        <dbReference type="Rhea" id="RHEA:12340"/>
        <dbReference type="Rhea" id="RHEA-COMP:9613"/>
        <dbReference type="Rhea" id="RHEA-COMP:9622"/>
        <dbReference type="Rhea" id="RHEA-COMP:12670"/>
        <dbReference type="Rhea" id="RHEA-COMP:12671"/>
        <dbReference type="ChEBI" id="CHEBI:15378"/>
        <dbReference type="ChEBI" id="CHEBI:65249"/>
        <dbReference type="ChEBI" id="CHEBI:78442"/>
        <dbReference type="ChEBI" id="CHEBI:78494"/>
        <dbReference type="ChEBI" id="CHEBI:133043"/>
        <dbReference type="EC" id="2.3.2.6"/>
    </reaction>
</comment>
<comment type="subcellular location">
    <subcellularLocation>
        <location evidence="4">Cytoplasm</location>
    </subcellularLocation>
</comment>
<dbReference type="GO" id="GO:0030163">
    <property type="term" value="P:protein catabolic process"/>
    <property type="evidence" value="ECO:0007669"/>
    <property type="project" value="UniProtKB-UniRule"/>
</dbReference>
<dbReference type="NCBIfam" id="TIGR00667">
    <property type="entry name" value="aat"/>
    <property type="match status" value="1"/>
</dbReference>
<organism evidence="5 6">
    <name type="scientific">Thalassolituus pacificus</name>
    <dbReference type="NCBI Taxonomy" id="2975440"/>
    <lineage>
        <taxon>Bacteria</taxon>
        <taxon>Pseudomonadati</taxon>
        <taxon>Pseudomonadota</taxon>
        <taxon>Gammaproteobacteria</taxon>
        <taxon>Oceanospirillales</taxon>
        <taxon>Oceanospirillaceae</taxon>
        <taxon>Thalassolituus</taxon>
    </lineage>
</organism>
<keyword evidence="3 4" id="KW-0012">Acyltransferase</keyword>
<accession>A0A9X2WG46</accession>
<protein>
    <recommendedName>
        <fullName evidence="4">Leucyl/phenylalanyl-tRNA--protein transferase</fullName>
        <ecNumber evidence="4">2.3.2.6</ecNumber>
    </recommendedName>
    <alternativeName>
        <fullName evidence="4">L/F-transferase</fullName>
    </alternativeName>
    <alternativeName>
        <fullName evidence="4">Leucyltransferase</fullName>
    </alternativeName>
    <alternativeName>
        <fullName evidence="4">Phenyalanyltransferase</fullName>
    </alternativeName>
</protein>
<keyword evidence="1 4" id="KW-0963">Cytoplasm</keyword>
<comment type="catalytic activity">
    <reaction evidence="4">
        <text>N-terminal L-arginyl-[protein] + L-leucyl-tRNA(Leu) = N-terminal L-leucyl-L-arginyl-[protein] + tRNA(Leu) + H(+)</text>
        <dbReference type="Rhea" id="RHEA:50416"/>
        <dbReference type="Rhea" id="RHEA-COMP:9613"/>
        <dbReference type="Rhea" id="RHEA-COMP:9622"/>
        <dbReference type="Rhea" id="RHEA-COMP:12672"/>
        <dbReference type="Rhea" id="RHEA-COMP:12673"/>
        <dbReference type="ChEBI" id="CHEBI:15378"/>
        <dbReference type="ChEBI" id="CHEBI:64719"/>
        <dbReference type="ChEBI" id="CHEBI:78442"/>
        <dbReference type="ChEBI" id="CHEBI:78494"/>
        <dbReference type="ChEBI" id="CHEBI:133044"/>
        <dbReference type="EC" id="2.3.2.6"/>
    </reaction>
</comment>
<keyword evidence="2 4" id="KW-0808">Transferase</keyword>
<dbReference type="Proteomes" id="UP001147830">
    <property type="component" value="Unassembled WGS sequence"/>
</dbReference>
<gene>
    <name evidence="4 5" type="primary">aat</name>
    <name evidence="5" type="ORF">NYR02_11810</name>
</gene>
<dbReference type="Pfam" id="PF03588">
    <property type="entry name" value="Leu_Phe_trans"/>
    <property type="match status" value="1"/>
</dbReference>
<dbReference type="InterPro" id="IPR042203">
    <property type="entry name" value="Leu/Phe-tRNA_Trfase_C"/>
</dbReference>
<dbReference type="InterPro" id="IPR004616">
    <property type="entry name" value="Leu/Phe-tRNA_Trfase"/>
</dbReference>
<comment type="function">
    <text evidence="4">Functions in the N-end rule pathway of protein degradation where it conjugates Leu, Phe and, less efficiently, Met from aminoacyl-tRNAs to the N-termini of proteins containing an N-terminal arginine or lysine.</text>
</comment>
<evidence type="ECO:0000256" key="2">
    <source>
        <dbReference type="ARBA" id="ARBA00022679"/>
    </source>
</evidence>
<dbReference type="InterPro" id="IPR016181">
    <property type="entry name" value="Acyl_CoA_acyltransferase"/>
</dbReference>
<evidence type="ECO:0000256" key="4">
    <source>
        <dbReference type="HAMAP-Rule" id="MF_00688"/>
    </source>
</evidence>
<comment type="caution">
    <text evidence="5">The sequence shown here is derived from an EMBL/GenBank/DDBJ whole genome shotgun (WGS) entry which is preliminary data.</text>
</comment>
<evidence type="ECO:0000256" key="3">
    <source>
        <dbReference type="ARBA" id="ARBA00023315"/>
    </source>
</evidence>